<protein>
    <submittedName>
        <fullName evidence="3">Putative secreted protein</fullName>
    </submittedName>
</protein>
<keyword evidence="2" id="KW-0732">Signal</keyword>
<sequence>MKNSVCFVLTIFVVVLLVQEVPKASPTPIFFPALSRFISDLKHSADYSGYHGGAYGGYGGPYGSYGGSYGSYGRPSSGGYFGNGNGGTFNRQPDRAVNRQSQGRSYSDICQVFGSPGINTGIPSGTFCPYSG</sequence>
<evidence type="ECO:0000256" key="1">
    <source>
        <dbReference type="SAM" id="MobiDB-lite"/>
    </source>
</evidence>
<accession>A0A1B0CW83</accession>
<evidence type="ECO:0000313" key="4">
    <source>
        <dbReference type="EnsemblMetazoa" id="LLOJ009267-PA"/>
    </source>
</evidence>
<name>A0A1B0CW83_LUTLO</name>
<feature type="chain" id="PRO_5044555542" evidence="2">
    <location>
        <begin position="27"/>
        <end position="132"/>
    </location>
</feature>
<dbReference type="EMBL" id="AJWK01031963">
    <property type="status" value="NOT_ANNOTATED_CDS"/>
    <property type="molecule type" value="Genomic_DNA"/>
</dbReference>
<dbReference type="AlphaFoldDB" id="A0A1B0CW83"/>
<evidence type="ECO:0000313" key="3">
    <source>
        <dbReference type="EMBL" id="MBC1173094.1"/>
    </source>
</evidence>
<dbReference type="Proteomes" id="UP000092461">
    <property type="component" value="Unassembled WGS sequence"/>
</dbReference>
<reference evidence="3" key="2">
    <citation type="journal article" date="2020" name="BMC">
        <title>Leishmania infection induces a limited differential gene expression in the sand fly midgut.</title>
        <authorList>
            <person name="Coutinho-Abreu I.V."/>
            <person name="Serafim T.D."/>
            <person name="Meneses C."/>
            <person name="Kamhawi S."/>
            <person name="Oliveira F."/>
            <person name="Valenzuela J.G."/>
        </authorList>
    </citation>
    <scope>NUCLEOTIDE SEQUENCE</scope>
    <source>
        <strain evidence="3">Jacobina</strain>
        <tissue evidence="3">Midgut</tissue>
    </source>
</reference>
<reference evidence="4" key="3">
    <citation type="submission" date="2020-05" db="UniProtKB">
        <authorList>
            <consortium name="EnsemblMetazoa"/>
        </authorList>
    </citation>
    <scope>IDENTIFICATION</scope>
    <source>
        <strain evidence="4">Jacobina</strain>
    </source>
</reference>
<feature type="region of interest" description="Disordered" evidence="1">
    <location>
        <begin position="83"/>
        <end position="103"/>
    </location>
</feature>
<evidence type="ECO:0000256" key="2">
    <source>
        <dbReference type="SAM" id="SignalP"/>
    </source>
</evidence>
<evidence type="ECO:0000313" key="5">
    <source>
        <dbReference type="Proteomes" id="UP000092461"/>
    </source>
</evidence>
<dbReference type="EMBL" id="GITU01004391">
    <property type="protein sequence ID" value="MBC1173094.1"/>
    <property type="molecule type" value="Transcribed_RNA"/>
</dbReference>
<feature type="signal peptide" evidence="2">
    <location>
        <begin position="1"/>
        <end position="26"/>
    </location>
</feature>
<proteinExistence type="predicted"/>
<dbReference type="VEuPathDB" id="VectorBase:LLONM1_001360"/>
<dbReference type="EnsemblMetazoa" id="LLOJ009267-RA">
    <property type="protein sequence ID" value="LLOJ009267-PA"/>
    <property type="gene ID" value="LLOJ009267"/>
</dbReference>
<organism evidence="4 5">
    <name type="scientific">Lutzomyia longipalpis</name>
    <name type="common">Sand fly</name>
    <dbReference type="NCBI Taxonomy" id="7200"/>
    <lineage>
        <taxon>Eukaryota</taxon>
        <taxon>Metazoa</taxon>
        <taxon>Ecdysozoa</taxon>
        <taxon>Arthropoda</taxon>
        <taxon>Hexapoda</taxon>
        <taxon>Insecta</taxon>
        <taxon>Pterygota</taxon>
        <taxon>Neoptera</taxon>
        <taxon>Endopterygota</taxon>
        <taxon>Diptera</taxon>
        <taxon>Nematocera</taxon>
        <taxon>Psychodoidea</taxon>
        <taxon>Psychodidae</taxon>
        <taxon>Lutzomyia</taxon>
        <taxon>Lutzomyia</taxon>
    </lineage>
</organism>
<reference evidence="5" key="1">
    <citation type="submission" date="2012-05" db="EMBL/GenBank/DDBJ databases">
        <title>Whole Genome Assembly of Lutzomyia longipalpis.</title>
        <authorList>
            <person name="Richards S."/>
            <person name="Qu C."/>
            <person name="Dillon R."/>
            <person name="Worley K."/>
            <person name="Scherer S."/>
            <person name="Batterton M."/>
            <person name="Taylor A."/>
            <person name="Hawes A."/>
            <person name="Hernandez B."/>
            <person name="Kovar C."/>
            <person name="Mandapat C."/>
            <person name="Pham C."/>
            <person name="Qu C."/>
            <person name="Jing C."/>
            <person name="Bess C."/>
            <person name="Bandaranaike D."/>
            <person name="Ngo D."/>
            <person name="Ongeri F."/>
            <person name="Arias F."/>
            <person name="Lara F."/>
            <person name="Weissenberger G."/>
            <person name="Kamau G."/>
            <person name="Han H."/>
            <person name="Shen H."/>
            <person name="Dinh H."/>
            <person name="Khalil I."/>
            <person name="Jones J."/>
            <person name="Shafer J."/>
            <person name="Jayaseelan J."/>
            <person name="Quiroz J."/>
            <person name="Blankenburg K."/>
            <person name="Nguyen L."/>
            <person name="Jackson L."/>
            <person name="Francisco L."/>
            <person name="Tang L.-Y."/>
            <person name="Pu L.-L."/>
            <person name="Perales L."/>
            <person name="Lorensuhewa L."/>
            <person name="Munidasa M."/>
            <person name="Coyle M."/>
            <person name="Taylor M."/>
            <person name="Puazo M."/>
            <person name="Firestine M."/>
            <person name="Scheel M."/>
            <person name="Javaid M."/>
            <person name="Wang M."/>
            <person name="Li M."/>
            <person name="Tabassum N."/>
            <person name="Saada N."/>
            <person name="Osuji N."/>
            <person name="Aqrawi P."/>
            <person name="Fu Q."/>
            <person name="Thornton R."/>
            <person name="Raj R."/>
            <person name="Goodspeed R."/>
            <person name="Mata R."/>
            <person name="Najjar R."/>
            <person name="Gubbala S."/>
            <person name="Lee S."/>
            <person name="Denson S."/>
            <person name="Patil S."/>
            <person name="Macmil S."/>
            <person name="Qi S."/>
            <person name="Matskevitch T."/>
            <person name="Palculict T."/>
            <person name="Mathew T."/>
            <person name="Vee V."/>
            <person name="Velamala V."/>
            <person name="Korchina V."/>
            <person name="Cai W."/>
            <person name="Liu W."/>
            <person name="Dai W."/>
            <person name="Zou X."/>
            <person name="Zhu Y."/>
            <person name="Zhang Y."/>
            <person name="Wu Y.-Q."/>
            <person name="Xin Y."/>
            <person name="Nazarath L."/>
            <person name="Kovar C."/>
            <person name="Han Y."/>
            <person name="Muzny D."/>
            <person name="Gibbs R."/>
        </authorList>
    </citation>
    <scope>NUCLEOTIDE SEQUENCE [LARGE SCALE GENOMIC DNA]</scope>
    <source>
        <strain evidence="5">Jacobina</strain>
    </source>
</reference>
<dbReference type="VEuPathDB" id="VectorBase:LLOJ009267"/>
<keyword evidence="5" id="KW-1185">Reference proteome</keyword>